<evidence type="ECO:0000256" key="8">
    <source>
        <dbReference type="ARBA" id="ARBA00023170"/>
    </source>
</evidence>
<dbReference type="AlphaFoldDB" id="A0A1B0FNB4"/>
<keyword evidence="12" id="KW-1185">Reference proteome</keyword>
<evidence type="ECO:0000256" key="2">
    <source>
        <dbReference type="ARBA" id="ARBA00022475"/>
    </source>
</evidence>
<name>A0A1B0FNB4_GLOMM</name>
<evidence type="ECO:0000256" key="4">
    <source>
        <dbReference type="ARBA" id="ARBA00022692"/>
    </source>
</evidence>
<dbReference type="VEuPathDB" id="VectorBase:GMOY005386"/>
<dbReference type="GO" id="GO:0007165">
    <property type="term" value="P:signal transduction"/>
    <property type="evidence" value="ECO:0007669"/>
    <property type="project" value="UniProtKB-KW"/>
</dbReference>
<feature type="transmembrane region" description="Helical" evidence="10">
    <location>
        <begin position="196"/>
        <end position="214"/>
    </location>
</feature>
<dbReference type="GO" id="GO:0005886">
    <property type="term" value="C:plasma membrane"/>
    <property type="evidence" value="ECO:0007669"/>
    <property type="project" value="UniProtKB-SubCell"/>
</dbReference>
<dbReference type="GO" id="GO:0004984">
    <property type="term" value="F:olfactory receptor activity"/>
    <property type="evidence" value="ECO:0007669"/>
    <property type="project" value="InterPro"/>
</dbReference>
<feature type="transmembrane region" description="Helical" evidence="10">
    <location>
        <begin position="517"/>
        <end position="536"/>
    </location>
</feature>
<keyword evidence="6 10" id="KW-1133">Transmembrane helix</keyword>
<evidence type="ECO:0000313" key="12">
    <source>
        <dbReference type="Proteomes" id="UP000092444"/>
    </source>
</evidence>
<dbReference type="PANTHER" id="PTHR21137:SF35">
    <property type="entry name" value="ODORANT RECEPTOR 19A-RELATED"/>
    <property type="match status" value="1"/>
</dbReference>
<sequence>MSFRLGNVSFNLTRKIIVAYGLIETHLFKYHESNIPKICLNDLIRAITIHEMDYKFKKLEPHNYIKNGSDELNHIIVWLMKAYSDNILNSVETGLKDKCLEMILVATMWKIKQSLMNHFPSDPRKGQIGSIELNLWLAQMSGVSVMRLRQNSSDINIFIFLYTALITILVTFVYTACEFYDLALNWYDLNILTQNSCISLTHLAGLAKIINALYKLKDIQKVLDKLKYGLRTYTISKEQRQTFLDGELENKLLLSVYVAIVATTGLLGMFVLFLSIQVLLHPVKMAGKTFPYRAVVPSWVPFPLQLLYMSLSVLIFAMQIVAIDYLNINLLNQLRYQLNILNLAFDKLSFEKEQKNPAPHSRRLNAIIEHHCLLKEVCQDIESIFSVSILLQFFTSLIIFAMTGFQATVQSDASNEAILIYFYCGCICCELFLYCCFGNAVTEQSKTLPIRSFNSSWYDYDGPYRKSLLVFLTNAQQPFVFTAGRFMDLSLPSFLGILSKSYSYIALLRQLYGPLNLGAQAPGTVVFMYFLAAFPLSSIMS</sequence>
<keyword evidence="7 10" id="KW-0472">Membrane</keyword>
<keyword evidence="5" id="KW-0552">Olfaction</keyword>
<keyword evidence="3" id="KW-0716">Sensory transduction</keyword>
<dbReference type="Proteomes" id="UP000092444">
    <property type="component" value="Unassembled WGS sequence"/>
</dbReference>
<evidence type="ECO:0000313" key="11">
    <source>
        <dbReference type="EnsemblMetazoa" id="GMOY005386-PA"/>
    </source>
</evidence>
<feature type="transmembrane region" description="Helical" evidence="10">
    <location>
        <begin position="418"/>
        <end position="441"/>
    </location>
</feature>
<keyword evidence="8" id="KW-0675">Receptor</keyword>
<evidence type="ECO:0000256" key="3">
    <source>
        <dbReference type="ARBA" id="ARBA00022606"/>
    </source>
</evidence>
<feature type="transmembrane region" description="Helical" evidence="10">
    <location>
        <begin position="155"/>
        <end position="176"/>
    </location>
</feature>
<evidence type="ECO:0000256" key="1">
    <source>
        <dbReference type="ARBA" id="ARBA00004651"/>
    </source>
</evidence>
<dbReference type="GO" id="GO:0005549">
    <property type="term" value="F:odorant binding"/>
    <property type="evidence" value="ECO:0007669"/>
    <property type="project" value="InterPro"/>
</dbReference>
<dbReference type="Pfam" id="PF02949">
    <property type="entry name" value="7tm_6"/>
    <property type="match status" value="1"/>
</dbReference>
<dbReference type="PANTHER" id="PTHR21137">
    <property type="entry name" value="ODORANT RECEPTOR"/>
    <property type="match status" value="1"/>
</dbReference>
<evidence type="ECO:0000256" key="10">
    <source>
        <dbReference type="SAM" id="Phobius"/>
    </source>
</evidence>
<feature type="transmembrane region" description="Helical" evidence="10">
    <location>
        <begin position="486"/>
        <end position="505"/>
    </location>
</feature>
<protein>
    <submittedName>
        <fullName evidence="11">Uncharacterized protein</fullName>
    </submittedName>
</protein>
<keyword evidence="2" id="KW-1003">Cell membrane</keyword>
<accession>A0A1B0FNB4</accession>
<keyword evidence="9" id="KW-0807">Transducer</keyword>
<evidence type="ECO:0000256" key="5">
    <source>
        <dbReference type="ARBA" id="ARBA00022725"/>
    </source>
</evidence>
<evidence type="ECO:0000256" key="7">
    <source>
        <dbReference type="ARBA" id="ARBA00023136"/>
    </source>
</evidence>
<keyword evidence="4 10" id="KW-0812">Transmembrane</keyword>
<evidence type="ECO:0000256" key="6">
    <source>
        <dbReference type="ARBA" id="ARBA00022989"/>
    </source>
</evidence>
<dbReference type="STRING" id="37546.A0A1B0FNB4"/>
<comment type="subcellular location">
    <subcellularLocation>
        <location evidence="1">Cell membrane</location>
        <topology evidence="1">Multi-pass membrane protein</topology>
    </subcellularLocation>
</comment>
<dbReference type="PhylomeDB" id="A0A1B0FNB4"/>
<dbReference type="InterPro" id="IPR004117">
    <property type="entry name" value="7tm6_olfct_rcpt"/>
</dbReference>
<evidence type="ECO:0000256" key="9">
    <source>
        <dbReference type="ARBA" id="ARBA00023224"/>
    </source>
</evidence>
<reference evidence="11" key="1">
    <citation type="submission" date="2020-05" db="UniProtKB">
        <authorList>
            <consortium name="EnsemblMetazoa"/>
        </authorList>
    </citation>
    <scope>IDENTIFICATION</scope>
    <source>
        <strain evidence="11">Yale</strain>
    </source>
</reference>
<feature type="transmembrane region" description="Helical" evidence="10">
    <location>
        <begin position="384"/>
        <end position="406"/>
    </location>
</feature>
<feature type="transmembrane region" description="Helical" evidence="10">
    <location>
        <begin position="252"/>
        <end position="280"/>
    </location>
</feature>
<feature type="transmembrane region" description="Helical" evidence="10">
    <location>
        <begin position="306"/>
        <end position="326"/>
    </location>
</feature>
<organism evidence="11 12">
    <name type="scientific">Glossina morsitans morsitans</name>
    <name type="common">Savannah tsetse fly</name>
    <dbReference type="NCBI Taxonomy" id="37546"/>
    <lineage>
        <taxon>Eukaryota</taxon>
        <taxon>Metazoa</taxon>
        <taxon>Ecdysozoa</taxon>
        <taxon>Arthropoda</taxon>
        <taxon>Hexapoda</taxon>
        <taxon>Insecta</taxon>
        <taxon>Pterygota</taxon>
        <taxon>Neoptera</taxon>
        <taxon>Endopterygota</taxon>
        <taxon>Diptera</taxon>
        <taxon>Brachycera</taxon>
        <taxon>Muscomorpha</taxon>
        <taxon>Hippoboscoidea</taxon>
        <taxon>Glossinidae</taxon>
        <taxon>Glossina</taxon>
    </lineage>
</organism>
<dbReference type="EMBL" id="CCAG010000676">
    <property type="status" value="NOT_ANNOTATED_CDS"/>
    <property type="molecule type" value="Genomic_DNA"/>
</dbReference>
<dbReference type="EnsemblMetazoa" id="GMOY005386-RA">
    <property type="protein sequence ID" value="GMOY005386-PA"/>
    <property type="gene ID" value="GMOY005386"/>
</dbReference>
<proteinExistence type="predicted"/>